<evidence type="ECO:0000313" key="10">
    <source>
        <dbReference type="EMBL" id="OGH68692.1"/>
    </source>
</evidence>
<evidence type="ECO:0000259" key="9">
    <source>
        <dbReference type="PROSITE" id="PS51755"/>
    </source>
</evidence>
<evidence type="ECO:0000256" key="1">
    <source>
        <dbReference type="ARBA" id="ARBA00022553"/>
    </source>
</evidence>
<dbReference type="PANTHER" id="PTHR48111:SF22">
    <property type="entry name" value="REGULATOR OF RPOS"/>
    <property type="match status" value="1"/>
</dbReference>
<dbReference type="GO" id="GO:0032993">
    <property type="term" value="C:protein-DNA complex"/>
    <property type="evidence" value="ECO:0007669"/>
    <property type="project" value="TreeGrafter"/>
</dbReference>
<dbReference type="SUPFAM" id="SSF52172">
    <property type="entry name" value="CheY-like"/>
    <property type="match status" value="1"/>
</dbReference>
<evidence type="ECO:0000256" key="7">
    <source>
        <dbReference type="PROSITE-ProRule" id="PRU01091"/>
    </source>
</evidence>
<keyword evidence="3" id="KW-0805">Transcription regulation</keyword>
<feature type="modified residue" description="4-aspartylphosphate" evidence="6">
    <location>
        <position position="50"/>
    </location>
</feature>
<dbReference type="Gene3D" id="6.10.250.690">
    <property type="match status" value="1"/>
</dbReference>
<dbReference type="Proteomes" id="UP000176413">
    <property type="component" value="Unassembled WGS sequence"/>
</dbReference>
<dbReference type="InterPro" id="IPR036388">
    <property type="entry name" value="WH-like_DNA-bd_sf"/>
</dbReference>
<dbReference type="InterPro" id="IPR016032">
    <property type="entry name" value="Sig_transdc_resp-reg_C-effctor"/>
</dbReference>
<gene>
    <name evidence="10" type="ORF">A3D53_02345</name>
</gene>
<keyword evidence="5" id="KW-0804">Transcription</keyword>
<name>A0A1F6MAK5_9BACT</name>
<dbReference type="SMART" id="SM00448">
    <property type="entry name" value="REC"/>
    <property type="match status" value="1"/>
</dbReference>
<dbReference type="InterPro" id="IPR011006">
    <property type="entry name" value="CheY-like_superfamily"/>
</dbReference>
<feature type="domain" description="Response regulatory" evidence="8">
    <location>
        <begin position="2"/>
        <end position="115"/>
    </location>
</feature>
<dbReference type="InterPro" id="IPR001867">
    <property type="entry name" value="OmpR/PhoB-type_DNA-bd"/>
</dbReference>
<dbReference type="PROSITE" id="PS51755">
    <property type="entry name" value="OMPR_PHOB"/>
    <property type="match status" value="1"/>
</dbReference>
<evidence type="ECO:0000256" key="3">
    <source>
        <dbReference type="ARBA" id="ARBA00023015"/>
    </source>
</evidence>
<organism evidence="10 11">
    <name type="scientific">Candidatus Magasanikbacteria bacterium RIFCSPHIGHO2_02_FULL_45_10</name>
    <dbReference type="NCBI Taxonomy" id="1798679"/>
    <lineage>
        <taxon>Bacteria</taxon>
        <taxon>Candidatus Magasanikiibacteriota</taxon>
    </lineage>
</organism>
<dbReference type="Pfam" id="PF00486">
    <property type="entry name" value="Trans_reg_C"/>
    <property type="match status" value="1"/>
</dbReference>
<dbReference type="GO" id="GO:0000156">
    <property type="term" value="F:phosphorelay response regulator activity"/>
    <property type="evidence" value="ECO:0007669"/>
    <property type="project" value="TreeGrafter"/>
</dbReference>
<dbReference type="GO" id="GO:0005829">
    <property type="term" value="C:cytosol"/>
    <property type="evidence" value="ECO:0007669"/>
    <property type="project" value="TreeGrafter"/>
</dbReference>
<evidence type="ECO:0000259" key="8">
    <source>
        <dbReference type="PROSITE" id="PS50110"/>
    </source>
</evidence>
<dbReference type="Gene3D" id="3.40.50.2300">
    <property type="match status" value="1"/>
</dbReference>
<evidence type="ECO:0000256" key="5">
    <source>
        <dbReference type="ARBA" id="ARBA00023163"/>
    </source>
</evidence>
<dbReference type="SUPFAM" id="SSF46894">
    <property type="entry name" value="C-terminal effector domain of the bipartite response regulators"/>
    <property type="match status" value="1"/>
</dbReference>
<dbReference type="SMART" id="SM00862">
    <property type="entry name" value="Trans_reg_C"/>
    <property type="match status" value="1"/>
</dbReference>
<dbReference type="AlphaFoldDB" id="A0A1F6MAK5"/>
<dbReference type="Pfam" id="PF00072">
    <property type="entry name" value="Response_reg"/>
    <property type="match status" value="1"/>
</dbReference>
<dbReference type="InterPro" id="IPR001789">
    <property type="entry name" value="Sig_transdc_resp-reg_receiver"/>
</dbReference>
<feature type="domain" description="OmpR/PhoB-type" evidence="9">
    <location>
        <begin position="123"/>
        <end position="221"/>
    </location>
</feature>
<protein>
    <submittedName>
        <fullName evidence="10">DNA-binding response regulator</fullName>
    </submittedName>
</protein>
<evidence type="ECO:0000256" key="6">
    <source>
        <dbReference type="PROSITE-ProRule" id="PRU00169"/>
    </source>
</evidence>
<dbReference type="Gene3D" id="1.10.10.10">
    <property type="entry name" value="Winged helix-like DNA-binding domain superfamily/Winged helix DNA-binding domain"/>
    <property type="match status" value="1"/>
</dbReference>
<reference evidence="10 11" key="1">
    <citation type="journal article" date="2016" name="Nat. Commun.">
        <title>Thousands of microbial genomes shed light on interconnected biogeochemical processes in an aquifer system.</title>
        <authorList>
            <person name="Anantharaman K."/>
            <person name="Brown C.T."/>
            <person name="Hug L.A."/>
            <person name="Sharon I."/>
            <person name="Castelle C.J."/>
            <person name="Probst A.J."/>
            <person name="Thomas B.C."/>
            <person name="Singh A."/>
            <person name="Wilkins M.J."/>
            <person name="Karaoz U."/>
            <person name="Brodie E.L."/>
            <person name="Williams K.H."/>
            <person name="Hubbard S.S."/>
            <person name="Banfield J.F."/>
        </authorList>
    </citation>
    <scope>NUCLEOTIDE SEQUENCE [LARGE SCALE GENOMIC DNA]</scope>
</reference>
<evidence type="ECO:0000256" key="2">
    <source>
        <dbReference type="ARBA" id="ARBA00023012"/>
    </source>
</evidence>
<dbReference type="EMBL" id="MFQA01000034">
    <property type="protein sequence ID" value="OGH68692.1"/>
    <property type="molecule type" value="Genomic_DNA"/>
</dbReference>
<evidence type="ECO:0000313" key="11">
    <source>
        <dbReference type="Proteomes" id="UP000176413"/>
    </source>
</evidence>
<comment type="caution">
    <text evidence="10">The sequence shown here is derived from an EMBL/GenBank/DDBJ whole genome shotgun (WGS) entry which is preliminary data.</text>
</comment>
<dbReference type="FunFam" id="1.10.10.10:FF:000005">
    <property type="entry name" value="Two-component system response regulator"/>
    <property type="match status" value="1"/>
</dbReference>
<dbReference type="PROSITE" id="PS50110">
    <property type="entry name" value="RESPONSE_REGULATORY"/>
    <property type="match status" value="1"/>
</dbReference>
<dbReference type="InterPro" id="IPR039420">
    <property type="entry name" value="WalR-like"/>
</dbReference>
<feature type="DNA-binding region" description="OmpR/PhoB-type" evidence="7">
    <location>
        <begin position="123"/>
        <end position="221"/>
    </location>
</feature>
<sequence>MRLLLIDDEKTLTTVLEKKLSPHFAIDVANDGRHGSFMACTNDYDLVILDYHMPERGGPDICQDIRLKGKNYPILMLSMEKDLPKKIATLNLGADDYMTKPFSYEELYARIKAMLRRPVPIIEPILSIDDLTLNITTQSVERGGKEIYLTKKEFMLLEYFLRNKNVVLSRGMLMEHVWDMNGDLFSNTIEMHIVTLRKKTQARGRPRLIHTIPGRGYKLAVKK</sequence>
<keyword evidence="2" id="KW-0902">Two-component regulatory system</keyword>
<dbReference type="CDD" id="cd00383">
    <property type="entry name" value="trans_reg_C"/>
    <property type="match status" value="1"/>
</dbReference>
<dbReference type="GO" id="GO:0000976">
    <property type="term" value="F:transcription cis-regulatory region binding"/>
    <property type="evidence" value="ECO:0007669"/>
    <property type="project" value="TreeGrafter"/>
</dbReference>
<accession>A0A1F6MAK5</accession>
<dbReference type="PANTHER" id="PTHR48111">
    <property type="entry name" value="REGULATOR OF RPOS"/>
    <property type="match status" value="1"/>
</dbReference>
<proteinExistence type="predicted"/>
<keyword evidence="1 6" id="KW-0597">Phosphoprotein</keyword>
<evidence type="ECO:0000256" key="4">
    <source>
        <dbReference type="ARBA" id="ARBA00023125"/>
    </source>
</evidence>
<keyword evidence="4 7" id="KW-0238">DNA-binding</keyword>
<dbReference type="GO" id="GO:0006355">
    <property type="term" value="P:regulation of DNA-templated transcription"/>
    <property type="evidence" value="ECO:0007669"/>
    <property type="project" value="InterPro"/>
</dbReference>